<protein>
    <recommendedName>
        <fullName evidence="4 9">Thiopurine S-methyltransferase</fullName>
        <ecNumber evidence="4 9">2.1.1.67</ecNumber>
    </recommendedName>
    <alternativeName>
        <fullName evidence="9">Thiopurine methyltransferase</fullName>
    </alternativeName>
</protein>
<dbReference type="GO" id="GO:0010038">
    <property type="term" value="P:response to metal ion"/>
    <property type="evidence" value="ECO:0007669"/>
    <property type="project" value="InterPro"/>
</dbReference>
<dbReference type="PANTHER" id="PTHR10259">
    <property type="entry name" value="THIOPURINE S-METHYLTRANSFERASE"/>
    <property type="match status" value="1"/>
</dbReference>
<dbReference type="GO" id="GO:0032259">
    <property type="term" value="P:methylation"/>
    <property type="evidence" value="ECO:0007669"/>
    <property type="project" value="UniProtKB-KW"/>
</dbReference>
<dbReference type="Gene3D" id="3.40.50.150">
    <property type="entry name" value="Vaccinia Virus protein VP39"/>
    <property type="match status" value="1"/>
</dbReference>
<proteinExistence type="inferred from homology"/>
<dbReference type="GO" id="GO:0008119">
    <property type="term" value="F:thiopurine S-methyltransferase activity"/>
    <property type="evidence" value="ECO:0007669"/>
    <property type="project" value="UniProtKB-UniRule"/>
</dbReference>
<dbReference type="EC" id="2.1.1.67" evidence="4 9"/>
<evidence type="ECO:0000313" key="10">
    <source>
        <dbReference type="EMBL" id="SEG77069.1"/>
    </source>
</evidence>
<keyword evidence="11" id="KW-1185">Reference proteome</keyword>
<dbReference type="InterPro" id="IPR022474">
    <property type="entry name" value="Thiopur_S-MeTfrase_Se/Te_detox"/>
</dbReference>
<dbReference type="InterPro" id="IPR029063">
    <property type="entry name" value="SAM-dependent_MTases_sf"/>
</dbReference>
<dbReference type="OrthoDB" id="9778208at2"/>
<dbReference type="EMBL" id="FNVQ01000004">
    <property type="protein sequence ID" value="SEG77069.1"/>
    <property type="molecule type" value="Genomic_DNA"/>
</dbReference>
<keyword evidence="5 9" id="KW-0963">Cytoplasm</keyword>
<evidence type="ECO:0000256" key="3">
    <source>
        <dbReference type="ARBA" id="ARBA00008145"/>
    </source>
</evidence>
<sequence length="210" mass="24219">MEHDFWHQRWQENRIGFHQEAINPWLQQYWSKLRFETGARVLVPLCGKSKDMLWLREQGHEVLGVELSDIACRDFFHEQGVDVAAVTVDTYHRRERDGIVLLTADLFELPWEAFRGVGAVYDRAALIALPPAMRRRYAERMAQRLAPGVEMLLVSLEFGGDAGPPFSVPENEVRELFEPAFTVIRLADAETTKSQSDVAVREVVYLLHRQ</sequence>
<organism evidence="10 11">
    <name type="scientific">Marinobacterium lutimaris</name>
    <dbReference type="NCBI Taxonomy" id="568106"/>
    <lineage>
        <taxon>Bacteria</taxon>
        <taxon>Pseudomonadati</taxon>
        <taxon>Pseudomonadota</taxon>
        <taxon>Gammaproteobacteria</taxon>
        <taxon>Oceanospirillales</taxon>
        <taxon>Oceanospirillaceae</taxon>
        <taxon>Marinobacterium</taxon>
    </lineage>
</organism>
<dbReference type="SUPFAM" id="SSF53335">
    <property type="entry name" value="S-adenosyl-L-methionine-dependent methyltransferases"/>
    <property type="match status" value="1"/>
</dbReference>
<evidence type="ECO:0000256" key="8">
    <source>
        <dbReference type="ARBA" id="ARBA00022691"/>
    </source>
</evidence>
<gene>
    <name evidence="9" type="primary">tpm</name>
    <name evidence="10" type="ORF">SAMN05444390_104213</name>
</gene>
<comment type="catalytic activity">
    <reaction evidence="1 9">
        <text>S-adenosyl-L-methionine + a thiopurine = S-adenosyl-L-homocysteine + a thiopurine S-methylether.</text>
        <dbReference type="EC" id="2.1.1.67"/>
    </reaction>
</comment>
<dbReference type="PROSITE" id="PS51585">
    <property type="entry name" value="SAM_MT_TPMT"/>
    <property type="match status" value="1"/>
</dbReference>
<evidence type="ECO:0000256" key="7">
    <source>
        <dbReference type="ARBA" id="ARBA00022679"/>
    </source>
</evidence>
<dbReference type="PIRSF" id="PIRSF023956">
    <property type="entry name" value="Thiopurine_S-methyltransferase"/>
    <property type="match status" value="1"/>
</dbReference>
<evidence type="ECO:0000256" key="9">
    <source>
        <dbReference type="HAMAP-Rule" id="MF_00812"/>
    </source>
</evidence>
<dbReference type="NCBIfam" id="TIGR03840">
    <property type="entry name" value="TMPT_Se_Te"/>
    <property type="match status" value="1"/>
</dbReference>
<keyword evidence="8 9" id="KW-0949">S-adenosyl-L-methionine</keyword>
<evidence type="ECO:0000256" key="4">
    <source>
        <dbReference type="ARBA" id="ARBA00011905"/>
    </source>
</evidence>
<keyword evidence="6 9" id="KW-0489">Methyltransferase</keyword>
<evidence type="ECO:0000256" key="2">
    <source>
        <dbReference type="ARBA" id="ARBA00004496"/>
    </source>
</evidence>
<reference evidence="10 11" key="1">
    <citation type="submission" date="2016-10" db="EMBL/GenBank/DDBJ databases">
        <authorList>
            <person name="de Groot N.N."/>
        </authorList>
    </citation>
    <scope>NUCLEOTIDE SEQUENCE [LARGE SCALE GENOMIC DNA]</scope>
    <source>
        <strain evidence="10 11">DSM 22012</strain>
    </source>
</reference>
<dbReference type="InterPro" id="IPR025835">
    <property type="entry name" value="Thiopurine_S-MeTrfase"/>
</dbReference>
<dbReference type="FunFam" id="3.40.50.150:FF:000101">
    <property type="entry name" value="Thiopurine S-methyltransferase"/>
    <property type="match status" value="1"/>
</dbReference>
<evidence type="ECO:0000256" key="6">
    <source>
        <dbReference type="ARBA" id="ARBA00022603"/>
    </source>
</evidence>
<evidence type="ECO:0000256" key="1">
    <source>
        <dbReference type="ARBA" id="ARBA00000903"/>
    </source>
</evidence>
<dbReference type="InterPro" id="IPR008854">
    <property type="entry name" value="TPMT"/>
</dbReference>
<dbReference type="HAMAP" id="MF_00812">
    <property type="entry name" value="Thiopur_methtran"/>
    <property type="match status" value="1"/>
</dbReference>
<dbReference type="PANTHER" id="PTHR10259:SF11">
    <property type="entry name" value="THIOPURINE S-METHYLTRANSFERASE"/>
    <property type="match status" value="1"/>
</dbReference>
<dbReference type="GO" id="GO:0005737">
    <property type="term" value="C:cytoplasm"/>
    <property type="evidence" value="ECO:0007669"/>
    <property type="project" value="UniProtKB-SubCell"/>
</dbReference>
<keyword evidence="7 9" id="KW-0808">Transferase</keyword>
<comment type="similarity">
    <text evidence="3 9">Belongs to the class I-like SAM-binding methyltransferase superfamily. TPMT family.</text>
</comment>
<feature type="binding site" evidence="9">
    <location>
        <position position="45"/>
    </location>
    <ligand>
        <name>S-adenosyl-L-methionine</name>
        <dbReference type="ChEBI" id="CHEBI:59789"/>
    </ligand>
</feature>
<dbReference type="RefSeq" id="WP_104004600.1">
    <property type="nucleotide sequence ID" value="NZ_FNVQ01000004.1"/>
</dbReference>
<evidence type="ECO:0000313" key="11">
    <source>
        <dbReference type="Proteomes" id="UP000236745"/>
    </source>
</evidence>
<accession>A0A1H6CVF6</accession>
<feature type="binding site" evidence="9">
    <location>
        <position position="10"/>
    </location>
    <ligand>
        <name>S-adenosyl-L-methionine</name>
        <dbReference type="ChEBI" id="CHEBI:59789"/>
    </ligand>
</feature>
<evidence type="ECO:0000256" key="5">
    <source>
        <dbReference type="ARBA" id="ARBA00022490"/>
    </source>
</evidence>
<comment type="subcellular location">
    <subcellularLocation>
        <location evidence="2 9">Cytoplasm</location>
    </subcellularLocation>
</comment>
<feature type="binding site" evidence="9">
    <location>
        <position position="123"/>
    </location>
    <ligand>
        <name>S-adenosyl-L-methionine</name>
        <dbReference type="ChEBI" id="CHEBI:59789"/>
    </ligand>
</feature>
<feature type="binding site" evidence="9">
    <location>
        <position position="66"/>
    </location>
    <ligand>
        <name>S-adenosyl-L-methionine</name>
        <dbReference type="ChEBI" id="CHEBI:59789"/>
    </ligand>
</feature>
<name>A0A1H6CVF6_9GAMM</name>
<dbReference type="NCBIfam" id="NF009732">
    <property type="entry name" value="PRK13255.1"/>
    <property type="match status" value="1"/>
</dbReference>
<dbReference type="AlphaFoldDB" id="A0A1H6CVF6"/>
<dbReference type="Proteomes" id="UP000236745">
    <property type="component" value="Unassembled WGS sequence"/>
</dbReference>
<dbReference type="CDD" id="cd02440">
    <property type="entry name" value="AdoMet_MTases"/>
    <property type="match status" value="1"/>
</dbReference>
<dbReference type="Pfam" id="PF05724">
    <property type="entry name" value="TPMT"/>
    <property type="match status" value="1"/>
</dbReference>